<evidence type="ECO:0008006" key="6">
    <source>
        <dbReference type="Google" id="ProtNLM"/>
    </source>
</evidence>
<feature type="region of interest" description="Disordered" evidence="1">
    <location>
        <begin position="347"/>
        <end position="385"/>
    </location>
</feature>
<evidence type="ECO:0000256" key="1">
    <source>
        <dbReference type="SAM" id="MobiDB-lite"/>
    </source>
</evidence>
<dbReference type="KEGG" id="pco:PHACADRAFT_263033"/>
<keyword evidence="2" id="KW-1133">Transmembrane helix</keyword>
<organism evidence="4 5">
    <name type="scientific">Phanerochaete carnosa (strain HHB-10118-sp)</name>
    <name type="common">White-rot fungus</name>
    <name type="synonym">Peniophora carnosa</name>
    <dbReference type="NCBI Taxonomy" id="650164"/>
    <lineage>
        <taxon>Eukaryota</taxon>
        <taxon>Fungi</taxon>
        <taxon>Dikarya</taxon>
        <taxon>Basidiomycota</taxon>
        <taxon>Agaricomycotina</taxon>
        <taxon>Agaricomycetes</taxon>
        <taxon>Polyporales</taxon>
        <taxon>Phanerochaetaceae</taxon>
        <taxon>Phanerochaete</taxon>
    </lineage>
</organism>
<dbReference type="Proteomes" id="UP000008370">
    <property type="component" value="Unassembled WGS sequence"/>
</dbReference>
<evidence type="ECO:0000256" key="3">
    <source>
        <dbReference type="SAM" id="SignalP"/>
    </source>
</evidence>
<keyword evidence="5" id="KW-1185">Reference proteome</keyword>
<accession>K5VIG0</accession>
<feature type="region of interest" description="Disordered" evidence="1">
    <location>
        <begin position="448"/>
        <end position="480"/>
    </location>
</feature>
<feature type="region of interest" description="Disordered" evidence="1">
    <location>
        <begin position="173"/>
        <end position="219"/>
    </location>
</feature>
<protein>
    <recommendedName>
        <fullName evidence="6">Proteophosphoglycan ppg4</fullName>
    </recommendedName>
</protein>
<keyword evidence="2" id="KW-0472">Membrane</keyword>
<feature type="compositionally biased region" description="Polar residues" evidence="1">
    <location>
        <begin position="549"/>
        <end position="563"/>
    </location>
</feature>
<dbReference type="AlphaFoldDB" id="K5VIG0"/>
<evidence type="ECO:0000256" key="2">
    <source>
        <dbReference type="SAM" id="Phobius"/>
    </source>
</evidence>
<feature type="region of interest" description="Disordered" evidence="1">
    <location>
        <begin position="504"/>
        <end position="570"/>
    </location>
</feature>
<dbReference type="GeneID" id="18918446"/>
<feature type="compositionally biased region" description="Polar residues" evidence="1">
    <location>
        <begin position="272"/>
        <end position="282"/>
    </location>
</feature>
<dbReference type="InParanoid" id="K5VIG0"/>
<feature type="compositionally biased region" description="Low complexity" evidence="1">
    <location>
        <begin position="374"/>
        <end position="383"/>
    </location>
</feature>
<feature type="region of interest" description="Disordered" evidence="1">
    <location>
        <begin position="232"/>
        <end position="289"/>
    </location>
</feature>
<sequence length="604" mass="65307">MLHLLLFVLLGTAGAFNAAVAGGGAITSVLEPRQDSWWPYGPYSQWGIAGAPSSTSPPTPLTNVASTGPTASNPALSSIPALDVAPTSLLTTTDLSTAQSSTATTAPVATITALPPAATPSRRYKQFNSGRFNIAYLSPVFALAGAIVGALLAWIVIRLLRRKGLWESRLKAGPPYVPTETLRDESNTEDSASQATSEAFLDRRRASRRSTRDSKLSHAASKRSSNWLVRALSSHQREPAADSDAELGNQSGLAEHEDDPFLVPPSADRPSRGTSLANTRNGSPPRFELLRTPDALSEDEELDNAPWDTLRHKSIRRGILERLQEGPQHRKGHQRNDSDVTVEQAQYLSVPPLNIRSPARGRSLTRVRSDETDSSAPSSSGPGFRIVEEDYENGARSNILGIDIRLPWRSPSAKSRARDNLTALPARASSVDRRRSPVAASRIIEMLNSPQTPSRVRYPASPPPRLPRVDSNVLPSSPPRIASPPLEAQLFFAPLASFGSAPKLHLTAPATPRSSELPEKRHRNKLHTTRAPPPLPFPSSPEYAHSPTRLVSSPPSRPGTSAEQIERKHGALDRVGQILAQSYSLKDLKGEERVRSPTMFGAVV</sequence>
<name>K5VIG0_PHACS</name>
<keyword evidence="2" id="KW-0812">Transmembrane</keyword>
<evidence type="ECO:0000313" key="4">
    <source>
        <dbReference type="EMBL" id="EKM51063.1"/>
    </source>
</evidence>
<feature type="transmembrane region" description="Helical" evidence="2">
    <location>
        <begin position="136"/>
        <end position="160"/>
    </location>
</feature>
<dbReference type="EMBL" id="JH930477">
    <property type="protein sequence ID" value="EKM51063.1"/>
    <property type="molecule type" value="Genomic_DNA"/>
</dbReference>
<proteinExistence type="predicted"/>
<reference evidence="4 5" key="1">
    <citation type="journal article" date="2012" name="BMC Genomics">
        <title>Comparative genomics of the white-rot fungi, Phanerochaete carnosa and P. chrysosporium, to elucidate the genetic basis of the distinct wood types they colonize.</title>
        <authorList>
            <person name="Suzuki H."/>
            <person name="MacDonald J."/>
            <person name="Syed K."/>
            <person name="Salamov A."/>
            <person name="Hori C."/>
            <person name="Aerts A."/>
            <person name="Henrissat B."/>
            <person name="Wiebenga A."/>
            <person name="vanKuyk P.A."/>
            <person name="Barry K."/>
            <person name="Lindquist E."/>
            <person name="LaButti K."/>
            <person name="Lapidus A."/>
            <person name="Lucas S."/>
            <person name="Coutinho P."/>
            <person name="Gong Y."/>
            <person name="Samejima M."/>
            <person name="Mahadevan R."/>
            <person name="Abou-Zaid M."/>
            <person name="de Vries R.P."/>
            <person name="Igarashi K."/>
            <person name="Yadav J.S."/>
            <person name="Grigoriev I.V."/>
            <person name="Master E.R."/>
        </authorList>
    </citation>
    <scope>NUCLEOTIDE SEQUENCE [LARGE SCALE GENOMIC DNA]</scope>
    <source>
        <strain evidence="4 5">HHB-10118-sp</strain>
    </source>
</reference>
<keyword evidence="3" id="KW-0732">Signal</keyword>
<dbReference type="RefSeq" id="XP_007400221.1">
    <property type="nucleotide sequence ID" value="XM_007400159.1"/>
</dbReference>
<feature type="chain" id="PRO_5012655373" description="Proteophosphoglycan ppg4" evidence="3">
    <location>
        <begin position="16"/>
        <end position="604"/>
    </location>
</feature>
<feature type="compositionally biased region" description="Basic and acidic residues" evidence="1">
    <location>
        <begin position="200"/>
        <end position="216"/>
    </location>
</feature>
<feature type="signal peptide" evidence="3">
    <location>
        <begin position="1"/>
        <end position="15"/>
    </location>
</feature>
<gene>
    <name evidence="4" type="ORF">PHACADRAFT_263033</name>
</gene>
<dbReference type="HOGENOM" id="CLU_377287_0_0_1"/>
<dbReference type="OrthoDB" id="3269515at2759"/>
<evidence type="ECO:0000313" key="5">
    <source>
        <dbReference type="Proteomes" id="UP000008370"/>
    </source>
</evidence>